<evidence type="ECO:0000313" key="3">
    <source>
        <dbReference type="Proteomes" id="UP000195455"/>
    </source>
</evidence>
<evidence type="ECO:0008006" key="4">
    <source>
        <dbReference type="Google" id="ProtNLM"/>
    </source>
</evidence>
<accession>A0A1Y3TW39</accession>
<proteinExistence type="predicted"/>
<dbReference type="Proteomes" id="UP000195455">
    <property type="component" value="Unassembled WGS sequence"/>
</dbReference>
<name>A0A1Y3TW39_9FIRM</name>
<evidence type="ECO:0000313" key="2">
    <source>
        <dbReference type="EMBL" id="OUN40786.1"/>
    </source>
</evidence>
<sequence length="139" mass="16291">MSGKYDDIMSLQHPTSKKHPRMSRQNRAAQFSPFAALTGYDAVIKETERNIEEKRILSEDAIAEINENLQLIQEKKNEHPYVYISYFEKDIKKEGGIYKTIISQYKHLDEYKNILITIDGNEIPIEDISSIYLYEIDMK</sequence>
<comment type="caution">
    <text evidence="2">The sequence shown here is derived from an EMBL/GenBank/DDBJ whole genome shotgun (WGS) entry which is preliminary data.</text>
</comment>
<dbReference type="AlphaFoldDB" id="A0A1Y3TW39"/>
<organism evidence="2 3">
    <name type="scientific">Anaerotignum lactatifermentans</name>
    <dbReference type="NCBI Taxonomy" id="160404"/>
    <lineage>
        <taxon>Bacteria</taxon>
        <taxon>Bacillati</taxon>
        <taxon>Bacillota</taxon>
        <taxon>Clostridia</taxon>
        <taxon>Lachnospirales</taxon>
        <taxon>Anaerotignaceae</taxon>
        <taxon>Anaerotignum</taxon>
    </lineage>
</organism>
<feature type="region of interest" description="Disordered" evidence="1">
    <location>
        <begin position="1"/>
        <end position="27"/>
    </location>
</feature>
<gene>
    <name evidence="2" type="ORF">B5G26_13805</name>
</gene>
<protein>
    <recommendedName>
        <fullName evidence="4">YolD-like family protein</fullName>
    </recommendedName>
</protein>
<reference evidence="3" key="1">
    <citation type="submission" date="2017-04" db="EMBL/GenBank/DDBJ databases">
        <title>Function of individual gut microbiota members based on whole genome sequencing of pure cultures obtained from chicken caecum.</title>
        <authorList>
            <person name="Medvecky M."/>
            <person name="Cejkova D."/>
            <person name="Polansky O."/>
            <person name="Karasova D."/>
            <person name="Kubasova T."/>
            <person name="Cizek A."/>
            <person name="Rychlik I."/>
        </authorList>
    </citation>
    <scope>NUCLEOTIDE SEQUENCE [LARGE SCALE GENOMIC DNA]</scope>
    <source>
        <strain evidence="3">An75</strain>
    </source>
</reference>
<evidence type="ECO:0000256" key="1">
    <source>
        <dbReference type="SAM" id="MobiDB-lite"/>
    </source>
</evidence>
<dbReference type="RefSeq" id="WP_087990075.1">
    <property type="nucleotide sequence ID" value="NZ_JBKYBB010000029.1"/>
</dbReference>
<dbReference type="EMBL" id="NFHM01000029">
    <property type="protein sequence ID" value="OUN40786.1"/>
    <property type="molecule type" value="Genomic_DNA"/>
</dbReference>
<feature type="compositionally biased region" description="Basic residues" evidence="1">
    <location>
        <begin position="15"/>
        <end position="24"/>
    </location>
</feature>